<sequence>MLSLWIPLQKRQRESFQTAPNQKDHSTATEEKCQRMANCGSLLRCRRSKEGGGLVKACEVAGNWRELGACYVPVEGDQPGYGEMVALAVRCTGPRLSVLVPIQLDIDALHVIRHVPSARPSSQGGRSAMSKEAAKEEEEEEEEVELLRCQINEWYPKFKTHTIRTLFHPLTQPFIRYLLGLHPHRDAAGADDHDDGGDDASSSDAPPFLLPRPTSGRDPLPRPTLGVDPTSLLDCSQLSDDDEENEEADPAPSFPDLEEAVERSIASLGGAAFPKLNWSAPKDATWISADGTLRCSSFTDVALLLHSSDSIAHDLSSQPAASDSASSPFVFYLALRKWYPSLRPEMEFRCFVRHRRLVAISQREVTNFYPSLLDRYHRLLPLIRDLFSEVIRPGFESQNYTFDVYVTSDGRVKLIDFNPWRAFTLPLLFTWEELEEEAFTSDDDEEEEIGKEHERKRDVEFRIVESQCGVRPGLKTAVPYDYLDTGEGSGWDQFLKRADEELRKQTQSTSRDGDKA</sequence>
<dbReference type="PANTHER" id="PTHR15323">
    <property type="entry name" value="D123 PROTEIN"/>
    <property type="match status" value="1"/>
</dbReference>
<evidence type="ECO:0000313" key="4">
    <source>
        <dbReference type="Proteomes" id="UP000734854"/>
    </source>
</evidence>
<organism evidence="3 4">
    <name type="scientific">Zingiber officinale</name>
    <name type="common">Ginger</name>
    <name type="synonym">Amomum zingiber</name>
    <dbReference type="NCBI Taxonomy" id="94328"/>
    <lineage>
        <taxon>Eukaryota</taxon>
        <taxon>Viridiplantae</taxon>
        <taxon>Streptophyta</taxon>
        <taxon>Embryophyta</taxon>
        <taxon>Tracheophyta</taxon>
        <taxon>Spermatophyta</taxon>
        <taxon>Magnoliopsida</taxon>
        <taxon>Liliopsida</taxon>
        <taxon>Zingiberales</taxon>
        <taxon>Zingiberaceae</taxon>
        <taxon>Zingiber</taxon>
    </lineage>
</organism>
<feature type="compositionally biased region" description="Acidic residues" evidence="2">
    <location>
        <begin position="239"/>
        <end position="249"/>
    </location>
</feature>
<reference evidence="3 4" key="1">
    <citation type="submission" date="2020-08" db="EMBL/GenBank/DDBJ databases">
        <title>Plant Genome Project.</title>
        <authorList>
            <person name="Zhang R.-G."/>
        </authorList>
    </citation>
    <scope>NUCLEOTIDE SEQUENCE [LARGE SCALE GENOMIC DNA]</scope>
    <source>
        <tissue evidence="3">Rhizome</tissue>
    </source>
</reference>
<comment type="caution">
    <text evidence="3">The sequence shown here is derived from an EMBL/GenBank/DDBJ whole genome shotgun (WGS) entry which is preliminary data.</text>
</comment>
<dbReference type="Proteomes" id="UP000734854">
    <property type="component" value="Unassembled WGS sequence"/>
</dbReference>
<keyword evidence="4" id="KW-1185">Reference proteome</keyword>
<evidence type="ECO:0000256" key="1">
    <source>
        <dbReference type="ARBA" id="ARBA00011047"/>
    </source>
</evidence>
<evidence type="ECO:0008006" key="5">
    <source>
        <dbReference type="Google" id="ProtNLM"/>
    </source>
</evidence>
<evidence type="ECO:0000313" key="3">
    <source>
        <dbReference type="EMBL" id="KAG6517186.1"/>
    </source>
</evidence>
<protein>
    <recommendedName>
        <fullName evidence="5">Cell division cycle protein 123</fullName>
    </recommendedName>
</protein>
<name>A0A8J5L7Y9_ZINOF</name>
<dbReference type="GO" id="GO:0005737">
    <property type="term" value="C:cytoplasm"/>
    <property type="evidence" value="ECO:0007669"/>
    <property type="project" value="TreeGrafter"/>
</dbReference>
<feature type="region of interest" description="Disordered" evidence="2">
    <location>
        <begin position="117"/>
        <end position="140"/>
    </location>
</feature>
<dbReference type="EMBL" id="JACMSC010000006">
    <property type="protein sequence ID" value="KAG6517186.1"/>
    <property type="molecule type" value="Genomic_DNA"/>
</dbReference>
<dbReference type="InterPro" id="IPR009772">
    <property type="entry name" value="CDC123"/>
</dbReference>
<dbReference type="PANTHER" id="PTHR15323:SF6">
    <property type="entry name" value="CELL DIVISION CYCLE PROTEIN 123 HOMOLOG"/>
    <property type="match status" value="1"/>
</dbReference>
<proteinExistence type="inferred from homology"/>
<dbReference type="Pfam" id="PF07065">
    <property type="entry name" value="D123"/>
    <property type="match status" value="1"/>
</dbReference>
<accession>A0A8J5L7Y9</accession>
<comment type="similarity">
    <text evidence="1">Belongs to the CDC123 family.</text>
</comment>
<dbReference type="AlphaFoldDB" id="A0A8J5L7Y9"/>
<evidence type="ECO:0000256" key="2">
    <source>
        <dbReference type="SAM" id="MobiDB-lite"/>
    </source>
</evidence>
<gene>
    <name evidence="3" type="ORF">ZIOFF_020566</name>
</gene>
<feature type="region of interest" description="Disordered" evidence="2">
    <location>
        <begin position="188"/>
        <end position="255"/>
    </location>
</feature>